<evidence type="ECO:0000313" key="9">
    <source>
        <dbReference type="EMBL" id="AKS34213.1"/>
    </source>
</evidence>
<feature type="domain" description="PPIase FKBP-type" evidence="8">
    <location>
        <begin position="121"/>
        <end position="208"/>
    </location>
</feature>
<dbReference type="PROSITE" id="PS50059">
    <property type="entry name" value="FKBP_PPIASE"/>
    <property type="match status" value="1"/>
</dbReference>
<dbReference type="GO" id="GO:0003755">
    <property type="term" value="F:peptidyl-prolyl cis-trans isomerase activity"/>
    <property type="evidence" value="ECO:0007669"/>
    <property type="project" value="UniProtKB-UniRule"/>
</dbReference>
<feature type="region of interest" description="Disordered" evidence="6">
    <location>
        <begin position="27"/>
        <end position="63"/>
    </location>
</feature>
<evidence type="ECO:0000256" key="6">
    <source>
        <dbReference type="SAM" id="MobiDB-lite"/>
    </source>
</evidence>
<dbReference type="PANTHER" id="PTHR10516">
    <property type="entry name" value="PEPTIDYL-PROLYL CIS-TRANS ISOMERASE"/>
    <property type="match status" value="1"/>
</dbReference>
<dbReference type="Proteomes" id="UP000062255">
    <property type="component" value="Chromosome"/>
</dbReference>
<dbReference type="Gene3D" id="3.10.50.40">
    <property type="match status" value="1"/>
</dbReference>
<feature type="signal peptide" evidence="7">
    <location>
        <begin position="1"/>
        <end position="20"/>
    </location>
</feature>
<evidence type="ECO:0000256" key="2">
    <source>
        <dbReference type="ARBA" id="ARBA00023110"/>
    </source>
</evidence>
<reference evidence="9 10" key="1">
    <citation type="submission" date="2015-07" db="EMBL/GenBank/DDBJ databases">
        <title>Complete genome sequence of Mycobacterium goodii X7B, a facultative thermophilic biodesulfurizing bacterium.</title>
        <authorList>
            <person name="Yu B."/>
            <person name="Li F."/>
            <person name="Xu P."/>
        </authorList>
    </citation>
    <scope>NUCLEOTIDE SEQUENCE [LARGE SCALE GENOMIC DNA]</scope>
    <source>
        <strain evidence="9 10">X7B</strain>
    </source>
</reference>
<comment type="catalytic activity">
    <reaction evidence="1 4 5">
        <text>[protein]-peptidylproline (omega=180) = [protein]-peptidylproline (omega=0)</text>
        <dbReference type="Rhea" id="RHEA:16237"/>
        <dbReference type="Rhea" id="RHEA-COMP:10747"/>
        <dbReference type="Rhea" id="RHEA-COMP:10748"/>
        <dbReference type="ChEBI" id="CHEBI:83833"/>
        <dbReference type="ChEBI" id="CHEBI:83834"/>
        <dbReference type="EC" id="5.2.1.8"/>
    </reaction>
</comment>
<evidence type="ECO:0000256" key="3">
    <source>
        <dbReference type="ARBA" id="ARBA00023235"/>
    </source>
</evidence>
<dbReference type="GO" id="GO:0005737">
    <property type="term" value="C:cytoplasm"/>
    <property type="evidence" value="ECO:0007669"/>
    <property type="project" value="TreeGrafter"/>
</dbReference>
<dbReference type="OrthoDB" id="25996at2"/>
<gene>
    <name evidence="9" type="ORF">AFA91_22560</name>
</gene>
<dbReference type="InterPro" id="IPR050689">
    <property type="entry name" value="FKBP-type_PPIase"/>
</dbReference>
<keyword evidence="2 4" id="KW-0697">Rotamase</keyword>
<dbReference type="RefSeq" id="WP_049746662.1">
    <property type="nucleotide sequence ID" value="NZ_CP012150.1"/>
</dbReference>
<dbReference type="KEGG" id="mgo:AFA91_22560"/>
<dbReference type="PANTHER" id="PTHR10516:SF443">
    <property type="entry name" value="FK506-BINDING PROTEIN 59-RELATED"/>
    <property type="match status" value="1"/>
</dbReference>
<comment type="similarity">
    <text evidence="5">Belongs to the FKBP-type PPIase family.</text>
</comment>
<dbReference type="InterPro" id="IPR046357">
    <property type="entry name" value="PPIase_dom_sf"/>
</dbReference>
<evidence type="ECO:0000256" key="7">
    <source>
        <dbReference type="SAM" id="SignalP"/>
    </source>
</evidence>
<sequence>MSSSVAIAACAASLALTLVACGSDSDTASSSSSPASSSTNVEALTSTSTETAAPAASTCPTAAPQGAAVPEWALSGATGSIEVTGSTDAAAPVVNVNGPFSVTETQVKTLQPGDGPVVADNATVLVCYMGVNGRDGKVFDSSYERGAPVDFPLNGVVAGFQKAIAGQTVGSTVAVAMTSQDGYPNGQPAAGIEPGDSLIFAIKILDAAN</sequence>
<dbReference type="STRING" id="134601.AFA91_22560"/>
<proteinExistence type="inferred from homology"/>
<accession>A0A0K0X9Y6</accession>
<dbReference type="InterPro" id="IPR001179">
    <property type="entry name" value="PPIase_FKBP_dom"/>
</dbReference>
<dbReference type="EC" id="5.2.1.8" evidence="5"/>
<evidence type="ECO:0000256" key="5">
    <source>
        <dbReference type="RuleBase" id="RU003915"/>
    </source>
</evidence>
<evidence type="ECO:0000256" key="1">
    <source>
        <dbReference type="ARBA" id="ARBA00000971"/>
    </source>
</evidence>
<dbReference type="AlphaFoldDB" id="A0A0K0X9Y6"/>
<keyword evidence="7" id="KW-0732">Signal</keyword>
<dbReference type="SUPFAM" id="SSF54534">
    <property type="entry name" value="FKBP-like"/>
    <property type="match status" value="1"/>
</dbReference>
<evidence type="ECO:0000313" key="10">
    <source>
        <dbReference type="Proteomes" id="UP000062255"/>
    </source>
</evidence>
<dbReference type="Pfam" id="PF00254">
    <property type="entry name" value="FKBP_C"/>
    <property type="match status" value="1"/>
</dbReference>
<dbReference type="PATRIC" id="fig|134601.6.peg.4657"/>
<keyword evidence="3 4" id="KW-0413">Isomerase</keyword>
<evidence type="ECO:0000256" key="4">
    <source>
        <dbReference type="PROSITE-ProRule" id="PRU00277"/>
    </source>
</evidence>
<dbReference type="EMBL" id="CP012150">
    <property type="protein sequence ID" value="AKS34213.1"/>
    <property type="molecule type" value="Genomic_DNA"/>
</dbReference>
<protein>
    <recommendedName>
        <fullName evidence="5">Peptidyl-prolyl cis-trans isomerase</fullName>
        <ecNumber evidence="5">5.2.1.8</ecNumber>
    </recommendedName>
</protein>
<organism evidence="9 10">
    <name type="scientific">Mycolicibacterium goodii</name>
    <name type="common">Mycobacterium goodii</name>
    <dbReference type="NCBI Taxonomy" id="134601"/>
    <lineage>
        <taxon>Bacteria</taxon>
        <taxon>Bacillati</taxon>
        <taxon>Actinomycetota</taxon>
        <taxon>Actinomycetes</taxon>
        <taxon>Mycobacteriales</taxon>
        <taxon>Mycobacteriaceae</taxon>
        <taxon>Mycolicibacterium</taxon>
    </lineage>
</organism>
<evidence type="ECO:0000259" key="8">
    <source>
        <dbReference type="PROSITE" id="PS50059"/>
    </source>
</evidence>
<name>A0A0K0X9Y6_MYCGD</name>
<feature type="chain" id="PRO_5039097598" description="Peptidyl-prolyl cis-trans isomerase" evidence="7">
    <location>
        <begin position="21"/>
        <end position="209"/>
    </location>
</feature>